<dbReference type="EMBL" id="BX571871">
    <property type="protein sequence ID" value="CAE16002.1"/>
    <property type="molecule type" value="Genomic_DNA"/>
</dbReference>
<dbReference type="Proteomes" id="UP000002514">
    <property type="component" value="Chromosome"/>
</dbReference>
<protein>
    <submittedName>
        <fullName evidence="1">Photorhabdus luminescens subsp. laumondii TTO1 complete genome segment 13/17</fullName>
    </submittedName>
</protein>
<proteinExistence type="predicted"/>
<name>Q7N166_PHOLL</name>
<dbReference type="HOGENOM" id="CLU_3171408_0_0_6"/>
<dbReference type="AlphaFoldDB" id="Q7N166"/>
<evidence type="ECO:0000313" key="2">
    <source>
        <dbReference type="Proteomes" id="UP000002514"/>
    </source>
</evidence>
<sequence length="47" mass="5561">MMWLSMTSVSDMGQKTEHLELFCSVFFKRGGVYGKFHHLKEIFCIFL</sequence>
<organism evidence="1 2">
    <name type="scientific">Photorhabdus laumondii subsp. laumondii (strain DSM 15139 / CIP 105565 / TT01)</name>
    <name type="common">Photorhabdus luminescens subsp. laumondii</name>
    <dbReference type="NCBI Taxonomy" id="243265"/>
    <lineage>
        <taxon>Bacteria</taxon>
        <taxon>Pseudomonadati</taxon>
        <taxon>Pseudomonadota</taxon>
        <taxon>Gammaproteobacteria</taxon>
        <taxon>Enterobacterales</taxon>
        <taxon>Morganellaceae</taxon>
        <taxon>Photorhabdus</taxon>
    </lineage>
</organism>
<evidence type="ECO:0000313" key="1">
    <source>
        <dbReference type="EMBL" id="CAE16002.1"/>
    </source>
</evidence>
<gene>
    <name evidence="1" type="ordered locus">plu3629</name>
</gene>
<reference evidence="2" key="1">
    <citation type="journal article" date="2003" name="Nat. Biotechnol.">
        <title>The genome sequence of the entomopathogenic bacterium Photorhabdus luminescens.</title>
        <authorList>
            <person name="Duchaud E."/>
            <person name="Rusniok C."/>
            <person name="Frangeul L."/>
            <person name="Buchrieser C."/>
            <person name="Givaudan A."/>
            <person name="Taourit S."/>
            <person name="Bocs S."/>
            <person name="Boursaux-Eude C."/>
            <person name="Chandler M."/>
            <person name="Charles J.-F."/>
            <person name="Dassa E."/>
            <person name="Derose R."/>
            <person name="Derzelle S."/>
            <person name="Freyssinet G."/>
            <person name="Gaudriault S."/>
            <person name="Medigue C."/>
            <person name="Lanois A."/>
            <person name="Powell K."/>
            <person name="Siguier P."/>
            <person name="Vincent R."/>
            <person name="Wingate V."/>
            <person name="Zouine M."/>
            <person name="Glaser P."/>
            <person name="Boemare N."/>
            <person name="Danchin A."/>
            <person name="Kunst F."/>
        </authorList>
    </citation>
    <scope>NUCLEOTIDE SEQUENCE [LARGE SCALE GENOMIC DNA]</scope>
    <source>
        <strain evidence="2">DSM 15139 / CIP 105565 / TT01</strain>
    </source>
</reference>
<keyword evidence="2" id="KW-1185">Reference proteome</keyword>
<accession>Q7N166</accession>
<dbReference type="KEGG" id="plu:plu3629"/>